<gene>
    <name evidence="1" type="ORF">OESDEN_02130</name>
</gene>
<protein>
    <recommendedName>
        <fullName evidence="3">ABC transporter, ATP-binding protein</fullName>
    </recommendedName>
</protein>
<dbReference type="AlphaFoldDB" id="A0A0B1TP49"/>
<dbReference type="EMBL" id="KN549384">
    <property type="protein sequence ID" value="KHJ97891.1"/>
    <property type="molecule type" value="Genomic_DNA"/>
</dbReference>
<dbReference type="Gene3D" id="3.40.50.300">
    <property type="entry name" value="P-loop containing nucleotide triphosphate hydrolases"/>
    <property type="match status" value="1"/>
</dbReference>
<dbReference type="GO" id="GO:0140359">
    <property type="term" value="F:ABC-type transporter activity"/>
    <property type="evidence" value="ECO:0007669"/>
    <property type="project" value="InterPro"/>
</dbReference>
<sequence>MRVNGRAILLSSHSMEECEALCSRIGVLVKGRLVAIGTSQELKSRYTNSLFLHIVLRSLKDRELIANEVLTKFPSGTLVTKRIDSLSLKFKICRGAQERLSTLYAAVQEMASHLPLSDFFLLQSSLEDVLENLNELYSGKIL</sequence>
<reference evidence="1 2" key="1">
    <citation type="submission" date="2014-03" db="EMBL/GenBank/DDBJ databases">
        <title>Draft genome of the hookworm Oesophagostomum dentatum.</title>
        <authorList>
            <person name="Mitreva M."/>
        </authorList>
    </citation>
    <scope>NUCLEOTIDE SEQUENCE [LARGE SCALE GENOMIC DNA]</scope>
    <source>
        <strain evidence="1 2">OD-Hann</strain>
    </source>
</reference>
<dbReference type="PANTHER" id="PTHR19229:SF250">
    <property type="entry name" value="ABC TRANSPORTER DOMAIN-CONTAINING PROTEIN-RELATED"/>
    <property type="match status" value="1"/>
</dbReference>
<keyword evidence="2" id="KW-1185">Reference proteome</keyword>
<dbReference type="GO" id="GO:0016020">
    <property type="term" value="C:membrane"/>
    <property type="evidence" value="ECO:0007669"/>
    <property type="project" value="InterPro"/>
</dbReference>
<proteinExistence type="predicted"/>
<evidence type="ECO:0000313" key="1">
    <source>
        <dbReference type="EMBL" id="KHJ97891.1"/>
    </source>
</evidence>
<evidence type="ECO:0000313" key="2">
    <source>
        <dbReference type="Proteomes" id="UP000053660"/>
    </source>
</evidence>
<dbReference type="Proteomes" id="UP000053660">
    <property type="component" value="Unassembled WGS sequence"/>
</dbReference>
<organism evidence="1 2">
    <name type="scientific">Oesophagostomum dentatum</name>
    <name type="common">Nodular worm</name>
    <dbReference type="NCBI Taxonomy" id="61180"/>
    <lineage>
        <taxon>Eukaryota</taxon>
        <taxon>Metazoa</taxon>
        <taxon>Ecdysozoa</taxon>
        <taxon>Nematoda</taxon>
        <taxon>Chromadorea</taxon>
        <taxon>Rhabditida</taxon>
        <taxon>Rhabditina</taxon>
        <taxon>Rhabditomorpha</taxon>
        <taxon>Strongyloidea</taxon>
        <taxon>Strongylidae</taxon>
        <taxon>Oesophagostomum</taxon>
    </lineage>
</organism>
<accession>A0A0B1TP49</accession>
<dbReference type="InterPro" id="IPR026082">
    <property type="entry name" value="ABCA"/>
</dbReference>
<dbReference type="InterPro" id="IPR027417">
    <property type="entry name" value="P-loop_NTPase"/>
</dbReference>
<dbReference type="PANTHER" id="PTHR19229">
    <property type="entry name" value="ATP-BINDING CASSETTE TRANSPORTER SUBFAMILY A ABCA"/>
    <property type="match status" value="1"/>
</dbReference>
<dbReference type="GO" id="GO:0005319">
    <property type="term" value="F:lipid transporter activity"/>
    <property type="evidence" value="ECO:0007669"/>
    <property type="project" value="TreeGrafter"/>
</dbReference>
<evidence type="ECO:0008006" key="3">
    <source>
        <dbReference type="Google" id="ProtNLM"/>
    </source>
</evidence>
<dbReference type="OrthoDB" id="10255969at2759"/>
<name>A0A0B1TP49_OESDE</name>
<dbReference type="SUPFAM" id="SSF52540">
    <property type="entry name" value="P-loop containing nucleoside triphosphate hydrolases"/>
    <property type="match status" value="1"/>
</dbReference>